<dbReference type="AlphaFoldDB" id="A0A843W088"/>
<sequence>MFHLRNRCFHVFNRIDVALCELKSIIIAYIDQRDLQTKVKKPTSWYKPQCGSARLKPPARFYTVYSSTAG</sequence>
<dbReference type="EMBL" id="NMUH01002307">
    <property type="protein sequence ID" value="MQL99170.1"/>
    <property type="molecule type" value="Genomic_DNA"/>
</dbReference>
<organism evidence="1 2">
    <name type="scientific">Colocasia esculenta</name>
    <name type="common">Wild taro</name>
    <name type="synonym">Arum esculentum</name>
    <dbReference type="NCBI Taxonomy" id="4460"/>
    <lineage>
        <taxon>Eukaryota</taxon>
        <taxon>Viridiplantae</taxon>
        <taxon>Streptophyta</taxon>
        <taxon>Embryophyta</taxon>
        <taxon>Tracheophyta</taxon>
        <taxon>Spermatophyta</taxon>
        <taxon>Magnoliopsida</taxon>
        <taxon>Liliopsida</taxon>
        <taxon>Araceae</taxon>
        <taxon>Aroideae</taxon>
        <taxon>Colocasieae</taxon>
        <taxon>Colocasia</taxon>
    </lineage>
</organism>
<dbReference type="Proteomes" id="UP000652761">
    <property type="component" value="Unassembled WGS sequence"/>
</dbReference>
<comment type="caution">
    <text evidence="1">The sequence shown here is derived from an EMBL/GenBank/DDBJ whole genome shotgun (WGS) entry which is preliminary data.</text>
</comment>
<proteinExistence type="predicted"/>
<evidence type="ECO:0000313" key="1">
    <source>
        <dbReference type="EMBL" id="MQL99170.1"/>
    </source>
</evidence>
<protein>
    <submittedName>
        <fullName evidence="1">Uncharacterized protein</fullName>
    </submittedName>
</protein>
<keyword evidence="2" id="KW-1185">Reference proteome</keyword>
<evidence type="ECO:0000313" key="2">
    <source>
        <dbReference type="Proteomes" id="UP000652761"/>
    </source>
</evidence>
<name>A0A843W088_COLES</name>
<gene>
    <name evidence="1" type="ORF">Taro_031890</name>
</gene>
<accession>A0A843W088</accession>
<reference evidence="1" key="1">
    <citation type="submission" date="2017-07" db="EMBL/GenBank/DDBJ databases">
        <title>Taro Niue Genome Assembly and Annotation.</title>
        <authorList>
            <person name="Atibalentja N."/>
            <person name="Keating K."/>
            <person name="Fields C.J."/>
        </authorList>
    </citation>
    <scope>NUCLEOTIDE SEQUENCE</scope>
    <source>
        <strain evidence="1">Niue_2</strain>
        <tissue evidence="1">Leaf</tissue>
    </source>
</reference>